<feature type="transmembrane region" description="Helical" evidence="6">
    <location>
        <begin position="171"/>
        <end position="189"/>
    </location>
</feature>
<feature type="transmembrane region" description="Helical" evidence="6">
    <location>
        <begin position="103"/>
        <end position="125"/>
    </location>
</feature>
<dbReference type="PANTHER" id="PTHR11360">
    <property type="entry name" value="MONOCARBOXYLATE TRANSPORTER"/>
    <property type="match status" value="1"/>
</dbReference>
<dbReference type="InterPro" id="IPR036259">
    <property type="entry name" value="MFS_trans_sf"/>
</dbReference>
<dbReference type="InterPro" id="IPR020846">
    <property type="entry name" value="MFS_dom"/>
</dbReference>
<name>G4Q8S5_ACIIR</name>
<keyword evidence="5 6" id="KW-0472">Membrane</keyword>
<feature type="transmembrane region" description="Helical" evidence="6">
    <location>
        <begin position="221"/>
        <end position="242"/>
    </location>
</feature>
<dbReference type="GeneID" id="92878481"/>
<reference evidence="8 9" key="1">
    <citation type="journal article" date="2011" name="J. Bacteriol.">
        <title>Complete genome sequence of Acidaminococcus intestini RYC-MR95, a Gram-negative bacterium from the phylum Firmicutes.</title>
        <authorList>
            <person name="D'Auria G."/>
            <person name="Galan J.C."/>
            <person name="Rodriguez-Alcayna M."/>
            <person name="Moya A."/>
            <person name="Baquero F."/>
            <person name="Latorre A."/>
        </authorList>
    </citation>
    <scope>NUCLEOTIDE SEQUENCE [LARGE SCALE GENOMIC DNA]</scope>
    <source>
        <strain evidence="8 9">RyC-MR95</strain>
    </source>
</reference>
<evidence type="ECO:0000313" key="9">
    <source>
        <dbReference type="Proteomes" id="UP000007093"/>
    </source>
</evidence>
<dbReference type="AlphaFoldDB" id="G4Q8S5"/>
<dbReference type="STRING" id="568816.Acin_1283"/>
<dbReference type="PROSITE" id="PS50850">
    <property type="entry name" value="MFS"/>
    <property type="match status" value="1"/>
</dbReference>
<keyword evidence="3 6" id="KW-0812">Transmembrane</keyword>
<dbReference type="PATRIC" id="fig|568816.4.peg.1239"/>
<feature type="transmembrane region" description="Helical" evidence="6">
    <location>
        <begin position="79"/>
        <end position="97"/>
    </location>
</feature>
<proteinExistence type="predicted"/>
<dbReference type="InterPro" id="IPR050327">
    <property type="entry name" value="Proton-linked_MCT"/>
</dbReference>
<dbReference type="PANTHER" id="PTHR11360:SF284">
    <property type="entry name" value="EG:103B4.3 PROTEIN-RELATED"/>
    <property type="match status" value="1"/>
</dbReference>
<evidence type="ECO:0000256" key="4">
    <source>
        <dbReference type="ARBA" id="ARBA00022989"/>
    </source>
</evidence>
<gene>
    <name evidence="8" type="ordered locus">Acin_1283</name>
</gene>
<dbReference type="KEGG" id="ain:Acin_1283"/>
<dbReference type="Proteomes" id="UP000007093">
    <property type="component" value="Chromosome"/>
</dbReference>
<feature type="transmembrane region" description="Helical" evidence="6">
    <location>
        <begin position="137"/>
        <end position="159"/>
    </location>
</feature>
<evidence type="ECO:0000256" key="2">
    <source>
        <dbReference type="ARBA" id="ARBA00022448"/>
    </source>
</evidence>
<dbReference type="HOGENOM" id="CLU_001265_59_9_9"/>
<feature type="transmembrane region" description="Helical" evidence="6">
    <location>
        <begin position="375"/>
        <end position="394"/>
    </location>
</feature>
<accession>G4Q8S5</accession>
<feature type="transmembrane region" description="Helical" evidence="6">
    <location>
        <begin position="344"/>
        <end position="363"/>
    </location>
</feature>
<feature type="transmembrane region" description="Helical" evidence="6">
    <location>
        <begin position="254"/>
        <end position="275"/>
    </location>
</feature>
<evidence type="ECO:0000256" key="6">
    <source>
        <dbReference type="SAM" id="Phobius"/>
    </source>
</evidence>
<sequence length="397" mass="42535">MKQGNTSLRSALFLGLIACLIYGLGAGLRASIGILLEPIADMTGLSYEEVSFSIAVMQIVFGASQPLFGLLAARWSNRFVLTSGVFFMVLSVLGIKLCTSYGMLIVTLGVLMGLGTGAIAFGLVLSSAISFVGQERSLFLAGLLNASAGMVNFFLAPLLNFSLQHGGVPSTMPRLALIMVLLIPCIRYLTKKDSTIKGGTDVPRLGLGEIQSALGERTYQLLLAGFSTCGFHMVIIESHLFSQFVSYGIPKMEASWAFSFYGIATIAGALLSGYASSRLRKGGLLSFYYGFRALWVLFYLFVLPKTMTTAILFATGLGLTGDATVSPTSGILSGHFPLHQVATLMGLLFFAHQIGGFLSAYLGGLSYQLFGNYTLIWLIDIILCLVASLASYLIREK</sequence>
<feature type="transmembrane region" description="Helical" evidence="6">
    <location>
        <begin position="52"/>
        <end position="72"/>
    </location>
</feature>
<dbReference type="GO" id="GO:0022857">
    <property type="term" value="F:transmembrane transporter activity"/>
    <property type="evidence" value="ECO:0007669"/>
    <property type="project" value="InterPro"/>
</dbReference>
<organism evidence="8 9">
    <name type="scientific">Acidaminococcus intestini (strain RyC-MR95)</name>
    <dbReference type="NCBI Taxonomy" id="568816"/>
    <lineage>
        <taxon>Bacteria</taxon>
        <taxon>Bacillati</taxon>
        <taxon>Bacillota</taxon>
        <taxon>Negativicutes</taxon>
        <taxon>Acidaminococcales</taxon>
        <taxon>Acidaminococcaceae</taxon>
        <taxon>Acidaminococcus</taxon>
    </lineage>
</organism>
<keyword evidence="2" id="KW-0813">Transport</keyword>
<dbReference type="SUPFAM" id="SSF103473">
    <property type="entry name" value="MFS general substrate transporter"/>
    <property type="match status" value="1"/>
</dbReference>
<dbReference type="EMBL" id="CP003058">
    <property type="protein sequence ID" value="AEQ22508.1"/>
    <property type="molecule type" value="Genomic_DNA"/>
</dbReference>
<keyword evidence="9" id="KW-1185">Reference proteome</keyword>
<dbReference type="eggNOG" id="COG2814">
    <property type="taxonomic scope" value="Bacteria"/>
</dbReference>
<evidence type="ECO:0000256" key="3">
    <source>
        <dbReference type="ARBA" id="ARBA00022692"/>
    </source>
</evidence>
<dbReference type="Pfam" id="PF07690">
    <property type="entry name" value="MFS_1"/>
    <property type="match status" value="2"/>
</dbReference>
<protein>
    <submittedName>
        <fullName evidence="8">Major facilitator transporter</fullName>
    </submittedName>
</protein>
<evidence type="ECO:0000259" key="7">
    <source>
        <dbReference type="PROSITE" id="PS50850"/>
    </source>
</evidence>
<evidence type="ECO:0000256" key="5">
    <source>
        <dbReference type="ARBA" id="ARBA00023136"/>
    </source>
</evidence>
<dbReference type="GO" id="GO:0005886">
    <property type="term" value="C:plasma membrane"/>
    <property type="evidence" value="ECO:0007669"/>
    <property type="project" value="UniProtKB-SubCell"/>
</dbReference>
<comment type="subcellular location">
    <subcellularLocation>
        <location evidence="1">Cell membrane</location>
        <topology evidence="1">Multi-pass membrane protein</topology>
    </subcellularLocation>
</comment>
<feature type="domain" description="Major facilitator superfamily (MFS) profile" evidence="7">
    <location>
        <begin position="11"/>
        <end position="397"/>
    </location>
</feature>
<dbReference type="InterPro" id="IPR011701">
    <property type="entry name" value="MFS"/>
</dbReference>
<keyword evidence="4 6" id="KW-1133">Transmembrane helix</keyword>
<evidence type="ECO:0000313" key="8">
    <source>
        <dbReference type="EMBL" id="AEQ22508.1"/>
    </source>
</evidence>
<dbReference type="FunCoup" id="G4Q8S5">
    <property type="interactions" value="140"/>
</dbReference>
<feature type="transmembrane region" description="Helical" evidence="6">
    <location>
        <begin position="12"/>
        <end position="32"/>
    </location>
</feature>
<dbReference type="Gene3D" id="1.20.1250.20">
    <property type="entry name" value="MFS general substrate transporter like domains"/>
    <property type="match status" value="2"/>
</dbReference>
<dbReference type="RefSeq" id="WP_009015437.1">
    <property type="nucleotide sequence ID" value="NC_016077.1"/>
</dbReference>
<dbReference type="InParanoid" id="G4Q8S5"/>
<evidence type="ECO:0000256" key="1">
    <source>
        <dbReference type="ARBA" id="ARBA00004651"/>
    </source>
</evidence>